<evidence type="ECO:0000313" key="3">
    <source>
        <dbReference type="Proteomes" id="UP000029665"/>
    </source>
</evidence>
<proteinExistence type="predicted"/>
<protein>
    <submittedName>
        <fullName evidence="2">Uncharacterized protein</fullName>
    </submittedName>
</protein>
<dbReference type="Proteomes" id="UP000029665">
    <property type="component" value="Unassembled WGS sequence"/>
</dbReference>
<keyword evidence="3" id="KW-1185">Reference proteome</keyword>
<keyword evidence="1" id="KW-1133">Transmembrane helix</keyword>
<evidence type="ECO:0000256" key="1">
    <source>
        <dbReference type="SAM" id="Phobius"/>
    </source>
</evidence>
<accession>A0A060S8F3</accession>
<dbReference type="AlphaFoldDB" id="A0A060S8F3"/>
<dbReference type="EMBL" id="CCBP010000020">
    <property type="protein sequence ID" value="CDO68559.1"/>
    <property type="molecule type" value="Genomic_DNA"/>
</dbReference>
<feature type="transmembrane region" description="Helical" evidence="1">
    <location>
        <begin position="124"/>
        <end position="157"/>
    </location>
</feature>
<dbReference type="OrthoDB" id="2799448at2759"/>
<evidence type="ECO:0000313" key="2">
    <source>
        <dbReference type="EMBL" id="CDO68559.1"/>
    </source>
</evidence>
<comment type="caution">
    <text evidence="2">The sequence shown here is derived from an EMBL/GenBank/DDBJ whole genome shotgun (WGS) entry which is preliminary data.</text>
</comment>
<sequence>MPGLIHRHNIVEEYSTFITTNPSSVPLHHARRVRRNSDSPPSKRAAIVDEATAWRDALLPPLSEVQEVITRLNTDPEFRQGDIFSFLSPLVIFVVLMTVVAVAVQPNSFAHRILDSPGNHTRDIIHFMGILFGSVIGSLIALRCVIWGLVEFGVVIVKMESRQEAKLRERKGVPTSNLVLGGFCM</sequence>
<dbReference type="HOGENOM" id="CLU_120588_0_0_1"/>
<keyword evidence="1" id="KW-0812">Transmembrane</keyword>
<dbReference type="OMA" id="YNAGAEY"/>
<keyword evidence="1" id="KW-0472">Membrane</keyword>
<organism evidence="2 3">
    <name type="scientific">Pycnoporus cinnabarinus</name>
    <name type="common">Cinnabar-red polypore</name>
    <name type="synonym">Trametes cinnabarina</name>
    <dbReference type="NCBI Taxonomy" id="5643"/>
    <lineage>
        <taxon>Eukaryota</taxon>
        <taxon>Fungi</taxon>
        <taxon>Dikarya</taxon>
        <taxon>Basidiomycota</taxon>
        <taxon>Agaricomycotina</taxon>
        <taxon>Agaricomycetes</taxon>
        <taxon>Polyporales</taxon>
        <taxon>Polyporaceae</taxon>
        <taxon>Trametes</taxon>
    </lineage>
</organism>
<gene>
    <name evidence="2" type="ORF">BN946_scf184998.g56</name>
</gene>
<feature type="transmembrane region" description="Helical" evidence="1">
    <location>
        <begin position="83"/>
        <end position="104"/>
    </location>
</feature>
<reference evidence="2" key="1">
    <citation type="submission" date="2014-01" db="EMBL/GenBank/DDBJ databases">
        <title>The genome of the white-rot fungus Pycnoporus cinnabarinus: a basidiomycete model with a versatile arsenal for lignocellulosic biomass breakdown.</title>
        <authorList>
            <person name="Levasseur A."/>
            <person name="Lomascolo A."/>
            <person name="Ruiz-Duenas F.J."/>
            <person name="Uzan E."/>
            <person name="Piumi F."/>
            <person name="Kues U."/>
            <person name="Ram A.F.J."/>
            <person name="Murat C."/>
            <person name="Haon M."/>
            <person name="Benoit I."/>
            <person name="Arfi Y."/>
            <person name="Chevret D."/>
            <person name="Drula E."/>
            <person name="Kwon M.J."/>
            <person name="Gouret P."/>
            <person name="Lesage-Meessen L."/>
            <person name="Lombard V."/>
            <person name="Mariette J."/>
            <person name="Noirot C."/>
            <person name="Park J."/>
            <person name="Patyshakuliyeva A."/>
            <person name="Wieneger R.A.B."/>
            <person name="Wosten H.A.B."/>
            <person name="Martin F."/>
            <person name="Coutinho P.M."/>
            <person name="de Vries R."/>
            <person name="Martinez A.T."/>
            <person name="Klopp C."/>
            <person name="Pontarotti P."/>
            <person name="Henrissat B."/>
            <person name="Record E."/>
        </authorList>
    </citation>
    <scope>NUCLEOTIDE SEQUENCE [LARGE SCALE GENOMIC DNA]</scope>
    <source>
        <strain evidence="2">BRFM137</strain>
    </source>
</reference>
<name>A0A060S8F3_PYCCI</name>